<evidence type="ECO:0008006" key="4">
    <source>
        <dbReference type="Google" id="ProtNLM"/>
    </source>
</evidence>
<dbReference type="AlphaFoldDB" id="A0A4P7ILX0"/>
<evidence type="ECO:0000313" key="3">
    <source>
        <dbReference type="Proteomes" id="UP000294853"/>
    </source>
</evidence>
<keyword evidence="3" id="KW-1185">Reference proteome</keyword>
<evidence type="ECO:0000256" key="1">
    <source>
        <dbReference type="SAM" id="MobiDB-lite"/>
    </source>
</evidence>
<gene>
    <name evidence="2" type="ORF">EXE58_15470</name>
</gene>
<dbReference type="Proteomes" id="UP000294853">
    <property type="component" value="Chromosome"/>
</dbReference>
<dbReference type="KEGG" id="nsn:EXE58_15470"/>
<organism evidence="2 3">
    <name type="scientific">Nocardioides seonyuensis</name>
    <dbReference type="NCBI Taxonomy" id="2518371"/>
    <lineage>
        <taxon>Bacteria</taxon>
        <taxon>Bacillati</taxon>
        <taxon>Actinomycetota</taxon>
        <taxon>Actinomycetes</taxon>
        <taxon>Propionibacteriales</taxon>
        <taxon>Nocardioidaceae</taxon>
        <taxon>Nocardioides</taxon>
    </lineage>
</organism>
<name>A0A4P7ILX0_9ACTN</name>
<dbReference type="EMBL" id="CP038436">
    <property type="protein sequence ID" value="QBX57647.1"/>
    <property type="molecule type" value="Genomic_DNA"/>
</dbReference>
<feature type="region of interest" description="Disordered" evidence="1">
    <location>
        <begin position="94"/>
        <end position="113"/>
    </location>
</feature>
<sequence>MPTRIDGDLFEAAKASGALMSRSAAQQLSHWARLGRELEASRTINHKDIERVLAGKAPYDSLADPEQAVVRSEWDERVESALAGLDLQAELTKSGQSWSEVDAEGNLVRRTAD</sequence>
<dbReference type="RefSeq" id="WP_135269621.1">
    <property type="nucleotide sequence ID" value="NZ_CP038436.1"/>
</dbReference>
<proteinExistence type="predicted"/>
<dbReference type="OrthoDB" id="5422561at2"/>
<accession>A0A4P7ILX0</accession>
<dbReference type="Pfam" id="PF11903">
    <property type="entry name" value="ParD_like"/>
    <property type="match status" value="1"/>
</dbReference>
<evidence type="ECO:0000313" key="2">
    <source>
        <dbReference type="EMBL" id="QBX57647.1"/>
    </source>
</evidence>
<reference evidence="2 3" key="1">
    <citation type="submission" date="2019-03" db="EMBL/GenBank/DDBJ databases">
        <title>Three New Species of Nocardioides, Nocardioides euryhalodurans sp. nov., Nocardioides seonyuensis sp. nov. and Nocardioides eburneoflavus sp. nov. Iolated from Soil.</title>
        <authorList>
            <person name="Roh S.G."/>
            <person name="Lee C."/>
            <person name="Kim M.-K."/>
            <person name="Kim S.B."/>
        </authorList>
    </citation>
    <scope>NUCLEOTIDE SEQUENCE [LARGE SCALE GENOMIC DNA]</scope>
    <source>
        <strain evidence="2 3">MMS17-SY207-3</strain>
    </source>
</reference>
<dbReference type="InterPro" id="IPR021831">
    <property type="entry name" value="ParD-like"/>
</dbReference>
<protein>
    <recommendedName>
        <fullName evidence="4">ParD-like family protein</fullName>
    </recommendedName>
</protein>